<keyword evidence="2" id="KW-0732">Signal</keyword>
<keyword evidence="1" id="KW-0472">Membrane</keyword>
<evidence type="ECO:0008006" key="4">
    <source>
        <dbReference type="Google" id="ProtNLM"/>
    </source>
</evidence>
<feature type="transmembrane region" description="Helical" evidence="1">
    <location>
        <begin position="111"/>
        <end position="137"/>
    </location>
</feature>
<feature type="transmembrane region" description="Helical" evidence="1">
    <location>
        <begin position="157"/>
        <end position="178"/>
    </location>
</feature>
<dbReference type="EMBL" id="HBGF01001834">
    <property type="protein sequence ID" value="CAD9089967.1"/>
    <property type="molecule type" value="Transcribed_RNA"/>
</dbReference>
<accession>A0A7S1KZ20</accession>
<name>A0A7S1KZ20_NEODS</name>
<protein>
    <recommendedName>
        <fullName evidence="4">WW domain-containing protein</fullName>
    </recommendedName>
</protein>
<gene>
    <name evidence="3" type="ORF">NDES1114_LOCUS1252</name>
</gene>
<keyword evidence="1" id="KW-1133">Transmembrane helix</keyword>
<sequence>MALTKRGIVACIFALISLILSCTATPLPIVQVDLSQHYTYTRVRRFEMSLWRTCLFGERNICEDVDPGDVSFGHFLHAGRAFAVMSCLAAAAWLVVGVLDARGVAPQRMRVVLVVVGAAVMFMELMAFFMFLGVWHADCNDNGQSFADSSQARWDGMPIVFLFSAAVTVAGIITALCIDPPPPPPEEGAPGQPGQQQMVVVQQQQPNDGRVWVADFGLWWLPAQGYYQDPSNGWFFDARTQQWYQPQGGYWAAVPMNRPLPTGPPGMAAAPYGSAPPPVTAVVVQPTPPQDCAQ</sequence>
<keyword evidence="1" id="KW-0812">Transmembrane</keyword>
<evidence type="ECO:0000256" key="2">
    <source>
        <dbReference type="SAM" id="SignalP"/>
    </source>
</evidence>
<evidence type="ECO:0000313" key="3">
    <source>
        <dbReference type="EMBL" id="CAD9089967.1"/>
    </source>
</evidence>
<dbReference type="PROSITE" id="PS51257">
    <property type="entry name" value="PROKAR_LIPOPROTEIN"/>
    <property type="match status" value="1"/>
</dbReference>
<evidence type="ECO:0000256" key="1">
    <source>
        <dbReference type="SAM" id="Phobius"/>
    </source>
</evidence>
<dbReference type="AlphaFoldDB" id="A0A7S1KZ20"/>
<dbReference type="Gene3D" id="1.20.140.150">
    <property type="match status" value="1"/>
</dbReference>
<feature type="transmembrane region" description="Helical" evidence="1">
    <location>
        <begin position="81"/>
        <end position="99"/>
    </location>
</feature>
<organism evidence="3">
    <name type="scientific">Neobodo designis</name>
    <name type="common">Flagellated protozoan</name>
    <name type="synonym">Bodo designis</name>
    <dbReference type="NCBI Taxonomy" id="312471"/>
    <lineage>
        <taxon>Eukaryota</taxon>
        <taxon>Discoba</taxon>
        <taxon>Euglenozoa</taxon>
        <taxon>Kinetoplastea</taxon>
        <taxon>Metakinetoplastina</taxon>
        <taxon>Neobodonida</taxon>
        <taxon>Neobodo</taxon>
    </lineage>
</organism>
<reference evidence="3" key="1">
    <citation type="submission" date="2021-01" db="EMBL/GenBank/DDBJ databases">
        <authorList>
            <person name="Corre E."/>
            <person name="Pelletier E."/>
            <person name="Niang G."/>
            <person name="Scheremetjew M."/>
            <person name="Finn R."/>
            <person name="Kale V."/>
            <person name="Holt S."/>
            <person name="Cochrane G."/>
            <person name="Meng A."/>
            <person name="Brown T."/>
            <person name="Cohen L."/>
        </authorList>
    </citation>
    <scope>NUCLEOTIDE SEQUENCE</scope>
    <source>
        <strain evidence="3">CCAP 1951/1</strain>
    </source>
</reference>
<feature type="chain" id="PRO_5031494742" description="WW domain-containing protein" evidence="2">
    <location>
        <begin position="25"/>
        <end position="294"/>
    </location>
</feature>
<feature type="signal peptide" evidence="2">
    <location>
        <begin position="1"/>
        <end position="24"/>
    </location>
</feature>
<proteinExistence type="predicted"/>